<keyword evidence="7 10" id="KW-0408">Iron</keyword>
<dbReference type="SMART" id="SM00729">
    <property type="entry name" value="Elp3"/>
    <property type="match status" value="1"/>
</dbReference>
<comment type="cofactor">
    <cofactor evidence="1">
        <name>[4Fe-4S] cluster</name>
        <dbReference type="ChEBI" id="CHEBI:49883"/>
    </cofactor>
</comment>
<dbReference type="SFLD" id="SFLDG01065">
    <property type="entry name" value="anaerobic_coproporphyrinogen-I"/>
    <property type="match status" value="1"/>
</dbReference>
<dbReference type="AlphaFoldDB" id="A0A4R3HXS1"/>
<dbReference type="NCBIfam" id="TIGR00539">
    <property type="entry name" value="hemN_rel"/>
    <property type="match status" value="1"/>
</dbReference>
<keyword evidence="4 10" id="KW-0349">Heme</keyword>
<evidence type="ECO:0000256" key="8">
    <source>
        <dbReference type="ARBA" id="ARBA00023014"/>
    </source>
</evidence>
<gene>
    <name evidence="12" type="ORF">BCF53_11775</name>
</gene>
<dbReference type="InterPro" id="IPR004559">
    <property type="entry name" value="HemW-like"/>
</dbReference>
<dbReference type="PANTHER" id="PTHR13932">
    <property type="entry name" value="COPROPORPHYRINIGEN III OXIDASE"/>
    <property type="match status" value="1"/>
</dbReference>
<evidence type="ECO:0000256" key="4">
    <source>
        <dbReference type="ARBA" id="ARBA00022617"/>
    </source>
</evidence>
<dbReference type="InterPro" id="IPR007197">
    <property type="entry name" value="rSAM"/>
</dbReference>
<dbReference type="InterPro" id="IPR013785">
    <property type="entry name" value="Aldolase_TIM"/>
</dbReference>
<dbReference type="InterPro" id="IPR010723">
    <property type="entry name" value="HemN_C"/>
</dbReference>
<dbReference type="Gene3D" id="3.20.20.70">
    <property type="entry name" value="Aldolase class I"/>
    <property type="match status" value="1"/>
</dbReference>
<organism evidence="12 13">
    <name type="scientific">Reinekea marinisedimentorum</name>
    <dbReference type="NCBI Taxonomy" id="230495"/>
    <lineage>
        <taxon>Bacteria</taxon>
        <taxon>Pseudomonadati</taxon>
        <taxon>Pseudomonadota</taxon>
        <taxon>Gammaproteobacteria</taxon>
        <taxon>Oceanospirillales</taxon>
        <taxon>Saccharospirillaceae</taxon>
        <taxon>Reinekea</taxon>
    </lineage>
</organism>
<proteinExistence type="inferred from homology"/>
<dbReference type="SFLD" id="SFLDG01082">
    <property type="entry name" value="B12-binding_domain_containing"/>
    <property type="match status" value="1"/>
</dbReference>
<keyword evidence="5 10" id="KW-0949">S-adenosyl-L-methionine</keyword>
<dbReference type="PROSITE" id="PS51918">
    <property type="entry name" value="RADICAL_SAM"/>
    <property type="match status" value="1"/>
</dbReference>
<evidence type="ECO:0000256" key="2">
    <source>
        <dbReference type="ARBA" id="ARBA00006100"/>
    </source>
</evidence>
<keyword evidence="6 10" id="KW-0479">Metal-binding</keyword>
<dbReference type="GO" id="GO:0004109">
    <property type="term" value="F:coproporphyrinogen oxidase activity"/>
    <property type="evidence" value="ECO:0007669"/>
    <property type="project" value="InterPro"/>
</dbReference>
<reference evidence="12 13" key="1">
    <citation type="submission" date="2019-03" db="EMBL/GenBank/DDBJ databases">
        <title>Genomic Encyclopedia of Archaeal and Bacterial Type Strains, Phase II (KMG-II): from individual species to whole genera.</title>
        <authorList>
            <person name="Goeker M."/>
        </authorList>
    </citation>
    <scope>NUCLEOTIDE SEQUENCE [LARGE SCALE GENOMIC DNA]</scope>
    <source>
        <strain evidence="12 13">DSM 15388</strain>
    </source>
</reference>
<dbReference type="GO" id="GO:0005737">
    <property type="term" value="C:cytoplasm"/>
    <property type="evidence" value="ECO:0007669"/>
    <property type="project" value="UniProtKB-SubCell"/>
</dbReference>
<keyword evidence="13" id="KW-1185">Reference proteome</keyword>
<comment type="similarity">
    <text evidence="2">Belongs to the anaerobic coproporphyrinogen-III oxidase family. HemW subfamily.</text>
</comment>
<dbReference type="GO" id="GO:0046872">
    <property type="term" value="F:metal ion binding"/>
    <property type="evidence" value="ECO:0007669"/>
    <property type="project" value="UniProtKB-UniRule"/>
</dbReference>
<sequence>MSTSAVTKRLPPLSAYVHVPWCIRKCPYCDFNSHASSAENIPEREFLKRVAEDIHQDAALAQGRKIETLFFGGGTPSLLSADAIGQILEMLDKQVGFAANAEITLEANPGTVEAQRFQGYHRAGVNRLSIGVQSFSDSYLQSLGRIHNAGDAMQAFITAREAGFDNINLDLMHGLPDQSLFDAMHDLDTAISLKPEHLSWYQLTIEANTEFYNSPPPIPEDDTLWDIQQAGQQKLANAGFGQYEVSAYAQPGKECRHNLNYWQYGDYLGIGPGAHGKYTHQNATTEIIRTRKTRLPKDYLNANKPLVRLEEAVAPADRPFDYFINSLRLRKATSLTEFEAFTGVPLAHIEAKLAELTNKGLLNRNNDLIATTDAGFLYLNEVLACWLE</sequence>
<keyword evidence="9 10" id="KW-0143">Chaperone</keyword>
<evidence type="ECO:0000313" key="13">
    <source>
        <dbReference type="Proteomes" id="UP000295793"/>
    </source>
</evidence>
<dbReference type="SFLD" id="SFLDS00029">
    <property type="entry name" value="Radical_SAM"/>
    <property type="match status" value="1"/>
</dbReference>
<dbReference type="RefSeq" id="WP_207902757.1">
    <property type="nucleotide sequence ID" value="NZ_SLZR01000017.1"/>
</dbReference>
<protein>
    <recommendedName>
        <fullName evidence="3 10">Heme chaperone HemW</fullName>
    </recommendedName>
</protein>
<dbReference type="Proteomes" id="UP000295793">
    <property type="component" value="Unassembled WGS sequence"/>
</dbReference>
<dbReference type="EMBL" id="SLZR01000017">
    <property type="protein sequence ID" value="TCS38147.1"/>
    <property type="molecule type" value="Genomic_DNA"/>
</dbReference>
<evidence type="ECO:0000256" key="9">
    <source>
        <dbReference type="ARBA" id="ARBA00023186"/>
    </source>
</evidence>
<dbReference type="GO" id="GO:0051539">
    <property type="term" value="F:4 iron, 4 sulfur cluster binding"/>
    <property type="evidence" value="ECO:0007669"/>
    <property type="project" value="UniProtKB-UniRule"/>
</dbReference>
<evidence type="ECO:0000256" key="1">
    <source>
        <dbReference type="ARBA" id="ARBA00001966"/>
    </source>
</evidence>
<comment type="subcellular location">
    <subcellularLocation>
        <location evidence="10">Cytoplasm</location>
    </subcellularLocation>
</comment>
<dbReference type="InterPro" id="IPR058240">
    <property type="entry name" value="rSAM_sf"/>
</dbReference>
<evidence type="ECO:0000256" key="10">
    <source>
        <dbReference type="RuleBase" id="RU364116"/>
    </source>
</evidence>
<dbReference type="InterPro" id="IPR006638">
    <property type="entry name" value="Elp3/MiaA/NifB-like_rSAM"/>
</dbReference>
<evidence type="ECO:0000313" key="12">
    <source>
        <dbReference type="EMBL" id="TCS38147.1"/>
    </source>
</evidence>
<dbReference type="InterPro" id="IPR034505">
    <property type="entry name" value="Coproporphyrinogen-III_oxidase"/>
</dbReference>
<dbReference type="SFLD" id="SFLDF00562">
    <property type="entry name" value="HemN-like__clustered_with_heat"/>
    <property type="match status" value="1"/>
</dbReference>
<dbReference type="CDD" id="cd01335">
    <property type="entry name" value="Radical_SAM"/>
    <property type="match status" value="1"/>
</dbReference>
<dbReference type="PANTHER" id="PTHR13932:SF5">
    <property type="entry name" value="RADICAL S-ADENOSYL METHIONINE DOMAIN-CONTAINING PROTEIN 1, MITOCHONDRIAL"/>
    <property type="match status" value="1"/>
</dbReference>
<dbReference type="SUPFAM" id="SSF102114">
    <property type="entry name" value="Radical SAM enzymes"/>
    <property type="match status" value="1"/>
</dbReference>
<evidence type="ECO:0000256" key="3">
    <source>
        <dbReference type="ARBA" id="ARBA00017228"/>
    </source>
</evidence>
<dbReference type="Pfam" id="PF04055">
    <property type="entry name" value="Radical_SAM"/>
    <property type="match status" value="1"/>
</dbReference>
<keyword evidence="10" id="KW-0963">Cytoplasm</keyword>
<name>A0A4R3HXS1_9GAMM</name>
<evidence type="ECO:0000256" key="7">
    <source>
        <dbReference type="ARBA" id="ARBA00023004"/>
    </source>
</evidence>
<accession>A0A4R3HXS1</accession>
<comment type="caution">
    <text evidence="12">The sequence shown here is derived from an EMBL/GenBank/DDBJ whole genome shotgun (WGS) entry which is preliminary data.</text>
</comment>
<evidence type="ECO:0000256" key="5">
    <source>
        <dbReference type="ARBA" id="ARBA00022691"/>
    </source>
</evidence>
<comment type="function">
    <text evidence="10">Probably acts as a heme chaperone, transferring heme to an unknown acceptor. Binds one molecule of heme per monomer, possibly covalently. Binds 1 [4Fe-4S] cluster. The cluster is coordinated with 3 cysteines and an exchangeable S-adenosyl-L-methionine.</text>
</comment>
<evidence type="ECO:0000259" key="11">
    <source>
        <dbReference type="PROSITE" id="PS51918"/>
    </source>
</evidence>
<evidence type="ECO:0000256" key="6">
    <source>
        <dbReference type="ARBA" id="ARBA00022723"/>
    </source>
</evidence>
<keyword evidence="10" id="KW-0004">4Fe-4S</keyword>
<dbReference type="Pfam" id="PF06969">
    <property type="entry name" value="HemN_C"/>
    <property type="match status" value="1"/>
</dbReference>
<dbReference type="GO" id="GO:0006779">
    <property type="term" value="P:porphyrin-containing compound biosynthetic process"/>
    <property type="evidence" value="ECO:0007669"/>
    <property type="project" value="InterPro"/>
</dbReference>
<dbReference type="SFLD" id="SFLDF00288">
    <property type="entry name" value="HemN-like__clustered_with_nucl"/>
    <property type="match status" value="1"/>
</dbReference>
<feature type="domain" description="Radical SAM core" evidence="11">
    <location>
        <begin position="7"/>
        <end position="241"/>
    </location>
</feature>
<keyword evidence="8 10" id="KW-0411">Iron-sulfur</keyword>